<dbReference type="AlphaFoldDB" id="W6XJG6"/>
<dbReference type="GeneID" id="19144405"/>
<evidence type="ECO:0000259" key="1">
    <source>
        <dbReference type="Pfam" id="PF24969"/>
    </source>
</evidence>
<dbReference type="InterPro" id="IPR032675">
    <property type="entry name" value="LRR_dom_sf"/>
</dbReference>
<name>W6XJG6_COCC2</name>
<reference evidence="2 3" key="1">
    <citation type="journal article" date="2013" name="PLoS Genet.">
        <title>Comparative genome structure, secondary metabolite, and effector coding capacity across Cochliobolus pathogens.</title>
        <authorList>
            <person name="Condon B.J."/>
            <person name="Leng Y."/>
            <person name="Wu D."/>
            <person name="Bushley K.E."/>
            <person name="Ohm R.A."/>
            <person name="Otillar R."/>
            <person name="Martin J."/>
            <person name="Schackwitz W."/>
            <person name="Grimwood J."/>
            <person name="MohdZainudin N."/>
            <person name="Xue C."/>
            <person name="Wang R."/>
            <person name="Manning V.A."/>
            <person name="Dhillon B."/>
            <person name="Tu Z.J."/>
            <person name="Steffenson B.J."/>
            <person name="Salamov A."/>
            <person name="Sun H."/>
            <person name="Lowry S."/>
            <person name="LaButti K."/>
            <person name="Han J."/>
            <person name="Copeland A."/>
            <person name="Lindquist E."/>
            <person name="Barry K."/>
            <person name="Schmutz J."/>
            <person name="Baker S.E."/>
            <person name="Ciuffetti L.M."/>
            <person name="Grigoriev I.V."/>
            <person name="Zhong S."/>
            <person name="Turgeon B.G."/>
        </authorList>
    </citation>
    <scope>NUCLEOTIDE SEQUENCE [LARGE SCALE GENOMIC DNA]</scope>
    <source>
        <strain evidence="2 3">26-R-13</strain>
    </source>
</reference>
<dbReference type="OrthoDB" id="2520703at2759"/>
<accession>W6XJG6</accession>
<dbReference type="Proteomes" id="UP000053841">
    <property type="component" value="Unassembled WGS sequence"/>
</dbReference>
<dbReference type="HOGENOM" id="CLU_047991_0_0_1"/>
<dbReference type="eggNOG" id="ENOG502T1HW">
    <property type="taxonomic scope" value="Eukaryota"/>
</dbReference>
<feature type="domain" description="Leucine-rich repeat" evidence="1">
    <location>
        <begin position="304"/>
        <end position="431"/>
    </location>
</feature>
<sequence>MEPENASLEGIPDELLLEILLHLSTIRSFETCSTIYDKREKEKARQRENRLRQLSLSNLCRTSRHLNRLAVPALYAAFTGSSTWFGIWSLRRFHYEITAPRHSLGKDHTYARYLRYVENRFTDSKGNDMVATLNNPQDLSMIKEYFSLLAGVVNSAPNLQHINVTSTETGKVSFWKHVIHEKYKGTPRFTLLADHGLSRLKTLCIQTNFGEEDGEARESLFDSICSAMASVPSLSDVRATRVMVKELIKPKVNFGQFRNLQHLELTECLMDFRPMAMILLACEGLRHIVRSWEYLDCLQQTIADFRPGLLKHSHTLETLCLDFREVRYGTGAKEEPGRIGSLGQFEHLHTLTISQMYFLTAFEVGHREYWPMTPSKIAEIMPFSLKRLNLFVEVFDMEDEIPATLDDEEDLWNLFEACKTSLPNLSEITVIGNGDICGAGRIMDTFEQAGVRFEVITDH</sequence>
<dbReference type="SUPFAM" id="SSF52047">
    <property type="entry name" value="RNI-like"/>
    <property type="match status" value="1"/>
</dbReference>
<organism evidence="2 3">
    <name type="scientific">Cochliobolus carbonum (strain 26-R-13)</name>
    <name type="common">Maize leaf spot fungus</name>
    <name type="synonym">Bipolaris zeicola</name>
    <dbReference type="NCBI Taxonomy" id="930089"/>
    <lineage>
        <taxon>Eukaryota</taxon>
        <taxon>Fungi</taxon>
        <taxon>Dikarya</taxon>
        <taxon>Ascomycota</taxon>
        <taxon>Pezizomycotina</taxon>
        <taxon>Dothideomycetes</taxon>
        <taxon>Pleosporomycetidae</taxon>
        <taxon>Pleosporales</taxon>
        <taxon>Pleosporineae</taxon>
        <taxon>Pleosporaceae</taxon>
        <taxon>Bipolaris</taxon>
    </lineage>
</organism>
<evidence type="ECO:0000313" key="2">
    <source>
        <dbReference type="EMBL" id="EUC27277.1"/>
    </source>
</evidence>
<proteinExistence type="predicted"/>
<protein>
    <recommendedName>
        <fullName evidence="1">Leucine-rich repeat domain-containing protein</fullName>
    </recommendedName>
</protein>
<evidence type="ECO:0000313" key="3">
    <source>
        <dbReference type="Proteomes" id="UP000053841"/>
    </source>
</evidence>
<dbReference type="KEGG" id="bze:COCCADRAFT_112132"/>
<keyword evidence="3" id="KW-1185">Reference proteome</keyword>
<dbReference type="RefSeq" id="XP_007718420.1">
    <property type="nucleotide sequence ID" value="XM_007720230.1"/>
</dbReference>
<gene>
    <name evidence="2" type="ORF">COCCADRAFT_112132</name>
</gene>
<dbReference type="Gene3D" id="3.80.10.10">
    <property type="entry name" value="Ribonuclease Inhibitor"/>
    <property type="match status" value="1"/>
</dbReference>
<dbReference type="InterPro" id="IPR056867">
    <property type="entry name" value="LRR_15"/>
</dbReference>
<dbReference type="EMBL" id="KI964963">
    <property type="protein sequence ID" value="EUC27277.1"/>
    <property type="molecule type" value="Genomic_DNA"/>
</dbReference>
<dbReference type="Pfam" id="PF24969">
    <property type="entry name" value="LRR_15"/>
    <property type="match status" value="1"/>
</dbReference>